<keyword evidence="1" id="KW-0132">Cell division</keyword>
<dbReference type="OMA" id="CHFANAE"/>
<dbReference type="PANTHER" id="PTHR12558">
    <property type="entry name" value="CELL DIVISION CYCLE 16,23,27"/>
    <property type="match status" value="1"/>
</dbReference>
<organism evidence="8 9">
    <name type="scientific">Dictyostelium purpureum</name>
    <name type="common">Slime mold</name>
    <dbReference type="NCBI Taxonomy" id="5786"/>
    <lineage>
        <taxon>Eukaryota</taxon>
        <taxon>Amoebozoa</taxon>
        <taxon>Evosea</taxon>
        <taxon>Eumycetozoa</taxon>
        <taxon>Dictyostelia</taxon>
        <taxon>Dictyosteliales</taxon>
        <taxon>Dictyosteliaceae</taxon>
        <taxon>Dictyostelium</taxon>
    </lineage>
</organism>
<dbReference type="Gene3D" id="1.25.40.10">
    <property type="entry name" value="Tetratricopeptide repeat domain"/>
    <property type="match status" value="1"/>
</dbReference>
<feature type="repeat" description="TPR" evidence="7">
    <location>
        <begin position="600"/>
        <end position="633"/>
    </location>
</feature>
<dbReference type="Pfam" id="PF13374">
    <property type="entry name" value="TPR_10"/>
    <property type="match status" value="1"/>
</dbReference>
<dbReference type="Pfam" id="PF13181">
    <property type="entry name" value="TPR_8"/>
    <property type="match status" value="1"/>
</dbReference>
<dbReference type="AlphaFoldDB" id="F0ZUJ6"/>
<keyword evidence="5 7" id="KW-0802">TPR repeat</keyword>
<dbReference type="FunCoup" id="F0ZUJ6">
    <property type="interactions" value="504"/>
</dbReference>
<dbReference type="PANTHER" id="PTHR12558:SF9">
    <property type="entry name" value="CELL DIVISION CYCLE PROTEIN 16 HOMOLOG"/>
    <property type="match status" value="1"/>
</dbReference>
<keyword evidence="2" id="KW-0677">Repeat</keyword>
<evidence type="ECO:0000256" key="6">
    <source>
        <dbReference type="ARBA" id="ARBA00023306"/>
    </source>
</evidence>
<dbReference type="GO" id="GO:0005680">
    <property type="term" value="C:anaphase-promoting complex"/>
    <property type="evidence" value="ECO:0000318"/>
    <property type="project" value="GO_Central"/>
</dbReference>
<protein>
    <submittedName>
        <fullName evidence="8">Uncharacterized protein</fullName>
    </submittedName>
</protein>
<dbReference type="InterPro" id="IPR019734">
    <property type="entry name" value="TPR_rpt"/>
</dbReference>
<dbReference type="GO" id="GO:0051301">
    <property type="term" value="P:cell division"/>
    <property type="evidence" value="ECO:0000318"/>
    <property type="project" value="GO_Central"/>
</dbReference>
<evidence type="ECO:0000256" key="1">
    <source>
        <dbReference type="ARBA" id="ARBA00022618"/>
    </source>
</evidence>
<evidence type="ECO:0000256" key="7">
    <source>
        <dbReference type="PROSITE-ProRule" id="PRU00339"/>
    </source>
</evidence>
<evidence type="ECO:0000313" key="9">
    <source>
        <dbReference type="Proteomes" id="UP000001064"/>
    </source>
</evidence>
<dbReference type="RefSeq" id="XP_003291090.1">
    <property type="nucleotide sequence ID" value="XM_003291042.1"/>
</dbReference>
<keyword evidence="3" id="KW-0498">Mitosis</keyword>
<evidence type="ECO:0000256" key="5">
    <source>
        <dbReference type="ARBA" id="ARBA00022803"/>
    </source>
</evidence>
<dbReference type="Pfam" id="PF13424">
    <property type="entry name" value="TPR_12"/>
    <property type="match status" value="1"/>
</dbReference>
<dbReference type="SMART" id="SM00028">
    <property type="entry name" value="TPR"/>
    <property type="match status" value="7"/>
</dbReference>
<evidence type="ECO:0000313" key="8">
    <source>
        <dbReference type="EMBL" id="EGC32404.1"/>
    </source>
</evidence>
<dbReference type="Proteomes" id="UP000001064">
    <property type="component" value="Unassembled WGS sequence"/>
</dbReference>
<keyword evidence="9" id="KW-1185">Reference proteome</keyword>
<dbReference type="PROSITE" id="PS50005">
    <property type="entry name" value="TPR"/>
    <property type="match status" value="3"/>
</dbReference>
<dbReference type="SUPFAM" id="SSF48452">
    <property type="entry name" value="TPR-like"/>
    <property type="match status" value="2"/>
</dbReference>
<dbReference type="GO" id="GO:0016567">
    <property type="term" value="P:protein ubiquitination"/>
    <property type="evidence" value="ECO:0000318"/>
    <property type="project" value="GO_Central"/>
</dbReference>
<dbReference type="VEuPathDB" id="AmoebaDB:DICPUDRAFT_155646"/>
<evidence type="ECO:0000256" key="3">
    <source>
        <dbReference type="ARBA" id="ARBA00022776"/>
    </source>
</evidence>
<dbReference type="InterPro" id="IPR011990">
    <property type="entry name" value="TPR-like_helical_dom_sf"/>
</dbReference>
<evidence type="ECO:0000256" key="2">
    <source>
        <dbReference type="ARBA" id="ARBA00022737"/>
    </source>
</evidence>
<evidence type="ECO:0000256" key="4">
    <source>
        <dbReference type="ARBA" id="ARBA00022786"/>
    </source>
</evidence>
<dbReference type="KEGG" id="dpp:DICPUDRAFT_155646"/>
<dbReference type="InParanoid" id="F0ZUJ6"/>
<feature type="repeat" description="TPR" evidence="7">
    <location>
        <begin position="523"/>
        <end position="556"/>
    </location>
</feature>
<keyword evidence="4" id="KW-0833">Ubl conjugation pathway</keyword>
<dbReference type="GeneID" id="10507266"/>
<name>F0ZUJ6_DICPU</name>
<sequence>MATSIFEQSPPTLIFNSTTIEDQLKCKIDSSVLTHSYTSAIFFADKLLNLVPLNSKKYIENLYILCNALYCDKQYQRSSFLIQKYLNQRNLKHQGEDEALIILKLKYLSAKCKIETNEFDQCLQILDNNHNNTDNNNEDGSIINNTNNNINNSNINDNLDDYDDYDEENYTGKDLLKFYVNMNKSNTDNKNDENINNNNNNSKNNKEILIIKSNIALIKGKCFENMDNLKKAKFWYIKALLLDYNCYEAFESLTKSHLLTFQEEIQLLKKLNFQADDIWLKEIYALSLKKYDNPNFTSHYNYIELYDNSLNNNDNNNNNNNSTNTSTKTNNSNNSLLKINDIRNKLINCNDILTMISEYYFYKQQFQESYSITKKILKEDKYYNNSTCIMVLISSLFELQLTNELYYTCHQLIDSFSQNSSISWYGIACYYQLIQNSDLTQKFFTKATTLNSRIGAFWLGFGHFFATKGEHDQAMAAYRTSSRLLTGCHLPLLCIGMELIRVHNLNLASQYILQAKDICPYDPMTFNELGIIEYKNSQFEEAIKLFEMALEISKIKNNNNNQLNYSFNSNGNINNNNRFKLNNNEKKKSMVMMSYMESWEPTVYNLAHCYRKLRRYDLALHYYNMSLSLIPNNPSTFTALGFCYHLQGSFDEAIDYYHQSLSIRDDTFTNVLLHKALSLSILNYD</sequence>
<feature type="repeat" description="TPR" evidence="7">
    <location>
        <begin position="634"/>
        <end position="667"/>
    </location>
</feature>
<dbReference type="STRING" id="5786.F0ZUJ6"/>
<keyword evidence="6" id="KW-0131">Cell cycle</keyword>
<dbReference type="GO" id="GO:0031145">
    <property type="term" value="P:anaphase-promoting complex-dependent catabolic process"/>
    <property type="evidence" value="ECO:0000318"/>
    <property type="project" value="GO_Central"/>
</dbReference>
<proteinExistence type="predicted"/>
<reference evidence="9" key="1">
    <citation type="journal article" date="2011" name="Genome Biol.">
        <title>Comparative genomics of the social amoebae Dictyostelium discoideum and Dictyostelium purpureum.</title>
        <authorList>
            <consortium name="US DOE Joint Genome Institute (JGI-PGF)"/>
            <person name="Sucgang R."/>
            <person name="Kuo A."/>
            <person name="Tian X."/>
            <person name="Salerno W."/>
            <person name="Parikh A."/>
            <person name="Feasley C.L."/>
            <person name="Dalin E."/>
            <person name="Tu H."/>
            <person name="Huang E."/>
            <person name="Barry K."/>
            <person name="Lindquist E."/>
            <person name="Shapiro H."/>
            <person name="Bruce D."/>
            <person name="Schmutz J."/>
            <person name="Salamov A."/>
            <person name="Fey P."/>
            <person name="Gaudet P."/>
            <person name="Anjard C."/>
            <person name="Babu M.M."/>
            <person name="Basu S."/>
            <person name="Bushmanova Y."/>
            <person name="van der Wel H."/>
            <person name="Katoh-Kurasawa M."/>
            <person name="Dinh C."/>
            <person name="Coutinho P.M."/>
            <person name="Saito T."/>
            <person name="Elias M."/>
            <person name="Schaap P."/>
            <person name="Kay R.R."/>
            <person name="Henrissat B."/>
            <person name="Eichinger L."/>
            <person name="Rivero F."/>
            <person name="Putnam N.H."/>
            <person name="West C.M."/>
            <person name="Loomis W.F."/>
            <person name="Chisholm R.L."/>
            <person name="Shaulsky G."/>
            <person name="Strassmann J.E."/>
            <person name="Queller D.C."/>
            <person name="Kuspa A."/>
            <person name="Grigoriev I.V."/>
        </authorList>
    </citation>
    <scope>NUCLEOTIDE SEQUENCE [LARGE SCALE GENOMIC DNA]</scope>
    <source>
        <strain evidence="9">QSDP1</strain>
    </source>
</reference>
<dbReference type="OrthoDB" id="10006270at2759"/>
<dbReference type="eggNOG" id="KOG1173">
    <property type="taxonomic scope" value="Eukaryota"/>
</dbReference>
<accession>F0ZUJ6</accession>
<dbReference type="GO" id="GO:0005737">
    <property type="term" value="C:cytoplasm"/>
    <property type="evidence" value="ECO:0000318"/>
    <property type="project" value="GO_Central"/>
</dbReference>
<gene>
    <name evidence="8" type="ORF">DICPUDRAFT_155646</name>
</gene>
<dbReference type="GO" id="GO:0045842">
    <property type="term" value="P:positive regulation of mitotic metaphase/anaphase transition"/>
    <property type="evidence" value="ECO:0000318"/>
    <property type="project" value="GO_Central"/>
</dbReference>
<dbReference type="EMBL" id="GL871195">
    <property type="protein sequence ID" value="EGC32404.1"/>
    <property type="molecule type" value="Genomic_DNA"/>
</dbReference>